<protein>
    <submittedName>
        <fullName evidence="1">Uncharacterized protein</fullName>
    </submittedName>
</protein>
<name>A0A8H7E303_9EURO</name>
<gene>
    <name evidence="1" type="ORF">GJ744_001952</name>
</gene>
<organism evidence="1 2">
    <name type="scientific">Endocarpon pusillum</name>
    <dbReference type="NCBI Taxonomy" id="364733"/>
    <lineage>
        <taxon>Eukaryota</taxon>
        <taxon>Fungi</taxon>
        <taxon>Dikarya</taxon>
        <taxon>Ascomycota</taxon>
        <taxon>Pezizomycotina</taxon>
        <taxon>Eurotiomycetes</taxon>
        <taxon>Chaetothyriomycetidae</taxon>
        <taxon>Verrucariales</taxon>
        <taxon>Verrucariaceae</taxon>
        <taxon>Endocarpon</taxon>
    </lineage>
</organism>
<dbReference type="EMBL" id="JAACFV010000130">
    <property type="protein sequence ID" value="KAF7504671.1"/>
    <property type="molecule type" value="Genomic_DNA"/>
</dbReference>
<comment type="caution">
    <text evidence="1">The sequence shown here is derived from an EMBL/GenBank/DDBJ whole genome shotgun (WGS) entry which is preliminary data.</text>
</comment>
<evidence type="ECO:0000313" key="1">
    <source>
        <dbReference type="EMBL" id="KAF7504671.1"/>
    </source>
</evidence>
<reference evidence="1" key="1">
    <citation type="submission" date="2020-02" db="EMBL/GenBank/DDBJ databases">
        <authorList>
            <person name="Palmer J.M."/>
        </authorList>
    </citation>
    <scope>NUCLEOTIDE SEQUENCE</scope>
    <source>
        <strain evidence="1">EPUS1.4</strain>
        <tissue evidence="1">Thallus</tissue>
    </source>
</reference>
<dbReference type="Proteomes" id="UP000606974">
    <property type="component" value="Unassembled WGS sequence"/>
</dbReference>
<accession>A0A8H7E303</accession>
<dbReference type="AlphaFoldDB" id="A0A8H7E303"/>
<keyword evidence="2" id="KW-1185">Reference proteome</keyword>
<proteinExistence type="predicted"/>
<evidence type="ECO:0000313" key="2">
    <source>
        <dbReference type="Proteomes" id="UP000606974"/>
    </source>
</evidence>
<sequence length="272" mass="29745">MDRFNANNNLYTSLPIVQPGNISSYSSNDLNQFDVSGQNILVDEYPQSYQLNYSWPDDTTLPEAHLPIAPNADPFRSFGLWSESASFELQAPNMSPPDFGMNSMVPEGEAKLGVEIEVPPADESHTSHARLISHEPGSTSECTSPTHSIQYASRFSIHSTVTILTVAGDTKGTTVNLIYAKSLHVTTGDSATKVAYNATLARCMDQKSIIALSYLVIGIRKDSAGNTTFFCIKSVAMATSLHIRHSSGKYPVHMRLRRRSTTGSLQAGWNIQ</sequence>